<keyword evidence="8" id="KW-1185">Reference proteome</keyword>
<comment type="similarity">
    <text evidence="1">Belongs to the peptidase C40 family.</text>
</comment>
<dbReference type="GO" id="GO:0008234">
    <property type="term" value="F:cysteine-type peptidase activity"/>
    <property type="evidence" value="ECO:0007669"/>
    <property type="project" value="UniProtKB-KW"/>
</dbReference>
<reference evidence="7 8" key="1">
    <citation type="submission" date="2019-03" db="EMBL/GenBank/DDBJ databases">
        <title>Genomic Encyclopedia of Type Strains, Phase IV (KMG-IV): sequencing the most valuable type-strain genomes for metagenomic binning, comparative biology and taxonomic classification.</title>
        <authorList>
            <person name="Goeker M."/>
        </authorList>
    </citation>
    <scope>NUCLEOTIDE SEQUENCE [LARGE SCALE GENOMIC DNA]</scope>
    <source>
        <strain evidence="7 8">DSM 28867</strain>
    </source>
</reference>
<feature type="domain" description="NlpC/P60" evidence="6">
    <location>
        <begin position="248"/>
        <end position="393"/>
    </location>
</feature>
<keyword evidence="5" id="KW-0472">Membrane</keyword>
<feature type="transmembrane region" description="Helical" evidence="5">
    <location>
        <begin position="6"/>
        <end position="24"/>
    </location>
</feature>
<keyword evidence="4" id="KW-0788">Thiol protease</keyword>
<dbReference type="PROSITE" id="PS51935">
    <property type="entry name" value="NLPC_P60"/>
    <property type="match status" value="1"/>
</dbReference>
<protein>
    <submittedName>
        <fullName evidence="7">NlpC/P60 family protein</fullName>
    </submittedName>
</protein>
<dbReference type="AlphaFoldDB" id="A0A4R7ZFE2"/>
<dbReference type="InterPro" id="IPR038765">
    <property type="entry name" value="Papain-like_cys_pep_sf"/>
</dbReference>
<sequence>MKKTTIVMGSILVGLVCTIFYVNLKDREDICEIEYGSFFDAKEHLDIPNDANVLSIDVDTKLPGTYVVKWEEADTKYEKSVIVSDTTNPKIELLQEATTTKKIHLNQDFMVEGNLHTISDEIDGTMHKVMIVDQETFERTRSEMAKKYLQEHKNVYVSNQDVQAYKSQRDTYGYAMLYSNVDTSRLGTYEVNVMAIDHSYLTTVVSYNIEVVGEDELIQEQELAAGATGSKMGDLAMQLATEKQGLASIAPDDGYYEVDKRLGNEFIEAPITTTKNAVANAALAKQGEQLTSEQLVTYALVDAGIITGNHQLLDVIDARHFPELATSLSESQIKPGDLVYYDDAGFGSAHVAIYVGANQAVHGGFEGNSVQISHVQLAYASTPRFYRFQTRMTWDEIYERVTNNQ</sequence>
<dbReference type="SUPFAM" id="SSF54001">
    <property type="entry name" value="Cysteine proteinases"/>
    <property type="match status" value="1"/>
</dbReference>
<comment type="caution">
    <text evidence="7">The sequence shown here is derived from an EMBL/GenBank/DDBJ whole genome shotgun (WGS) entry which is preliminary data.</text>
</comment>
<evidence type="ECO:0000256" key="3">
    <source>
        <dbReference type="ARBA" id="ARBA00022801"/>
    </source>
</evidence>
<dbReference type="GO" id="GO:0006508">
    <property type="term" value="P:proteolysis"/>
    <property type="evidence" value="ECO:0007669"/>
    <property type="project" value="UniProtKB-KW"/>
</dbReference>
<dbReference type="RefSeq" id="WP_243833774.1">
    <property type="nucleotide sequence ID" value="NZ_SODD01000065.1"/>
</dbReference>
<keyword evidence="3" id="KW-0378">Hydrolase</keyword>
<evidence type="ECO:0000256" key="4">
    <source>
        <dbReference type="ARBA" id="ARBA00022807"/>
    </source>
</evidence>
<dbReference type="Pfam" id="PF00877">
    <property type="entry name" value="NLPC_P60"/>
    <property type="match status" value="1"/>
</dbReference>
<name>A0A4R7ZFE2_9FIRM</name>
<dbReference type="EMBL" id="SODD01000065">
    <property type="protein sequence ID" value="TDW08865.1"/>
    <property type="molecule type" value="Genomic_DNA"/>
</dbReference>
<evidence type="ECO:0000313" key="8">
    <source>
        <dbReference type="Proteomes" id="UP000294743"/>
    </source>
</evidence>
<evidence type="ECO:0000256" key="1">
    <source>
        <dbReference type="ARBA" id="ARBA00007074"/>
    </source>
</evidence>
<proteinExistence type="inferred from homology"/>
<keyword evidence="5" id="KW-0812">Transmembrane</keyword>
<keyword evidence="5" id="KW-1133">Transmembrane helix</keyword>
<evidence type="ECO:0000256" key="2">
    <source>
        <dbReference type="ARBA" id="ARBA00022670"/>
    </source>
</evidence>
<gene>
    <name evidence="7" type="ORF">EDD63_1655</name>
</gene>
<dbReference type="InterPro" id="IPR000064">
    <property type="entry name" value="NLP_P60_dom"/>
</dbReference>
<keyword evidence="2" id="KW-0645">Protease</keyword>
<dbReference type="Gene3D" id="3.90.1720.10">
    <property type="entry name" value="endopeptidase domain like (from Nostoc punctiforme)"/>
    <property type="match status" value="1"/>
</dbReference>
<organism evidence="7 8">
    <name type="scientific">Breznakia blatticola</name>
    <dbReference type="NCBI Taxonomy" id="1754012"/>
    <lineage>
        <taxon>Bacteria</taxon>
        <taxon>Bacillati</taxon>
        <taxon>Bacillota</taxon>
        <taxon>Erysipelotrichia</taxon>
        <taxon>Erysipelotrichales</taxon>
        <taxon>Erysipelotrichaceae</taxon>
        <taxon>Breznakia</taxon>
    </lineage>
</organism>
<evidence type="ECO:0000313" key="7">
    <source>
        <dbReference type="EMBL" id="TDW08865.1"/>
    </source>
</evidence>
<dbReference type="Proteomes" id="UP000294743">
    <property type="component" value="Unassembled WGS sequence"/>
</dbReference>
<accession>A0A4R7ZFE2</accession>
<evidence type="ECO:0000259" key="6">
    <source>
        <dbReference type="PROSITE" id="PS51935"/>
    </source>
</evidence>
<evidence type="ECO:0000256" key="5">
    <source>
        <dbReference type="SAM" id="Phobius"/>
    </source>
</evidence>